<feature type="compositionally biased region" description="Basic and acidic residues" evidence="1">
    <location>
        <begin position="90"/>
        <end position="104"/>
    </location>
</feature>
<dbReference type="Proteomes" id="UP001163105">
    <property type="component" value="Unassembled WGS sequence"/>
</dbReference>
<sequence>MSAKDHLRQQTDVRTSPAATNLQRFTYVEAVAGLTTTASTIATCVMRCRPIGELQPARLGYELLQTNKPWHWYKVNSLTGPDLTSPGGADAKDQSRRVAQHENRQGGLGPGPAPSATPAITRIDFT</sequence>
<protein>
    <submittedName>
        <fullName evidence="2">Uncharacterized protein</fullName>
    </submittedName>
</protein>
<evidence type="ECO:0000313" key="2">
    <source>
        <dbReference type="EMBL" id="KAJ6446950.1"/>
    </source>
</evidence>
<feature type="region of interest" description="Disordered" evidence="1">
    <location>
        <begin position="78"/>
        <end position="126"/>
    </location>
</feature>
<comment type="caution">
    <text evidence="2">The sequence shown here is derived from an EMBL/GenBank/DDBJ whole genome shotgun (WGS) entry which is preliminary data.</text>
</comment>
<accession>A0AB34G5Q9</accession>
<evidence type="ECO:0000313" key="3">
    <source>
        <dbReference type="Proteomes" id="UP001163105"/>
    </source>
</evidence>
<dbReference type="EMBL" id="JAQHRD010000001">
    <property type="protein sequence ID" value="KAJ6446950.1"/>
    <property type="molecule type" value="Genomic_DNA"/>
</dbReference>
<keyword evidence="3" id="KW-1185">Reference proteome</keyword>
<proteinExistence type="predicted"/>
<name>A0AB34G5Q9_9HYPO</name>
<gene>
    <name evidence="2" type="ORF">O9K51_01725</name>
</gene>
<reference evidence="2" key="1">
    <citation type="submission" date="2023-01" db="EMBL/GenBank/DDBJ databases">
        <title>The growth and conidiation of Purpureocillium lavendulum are regulated by nitrogen source and histone H3K14 acetylation.</title>
        <authorList>
            <person name="Tang P."/>
            <person name="Han J."/>
            <person name="Zhang C."/>
            <person name="Tang P."/>
            <person name="Qi F."/>
            <person name="Zhang K."/>
            <person name="Liang L."/>
        </authorList>
    </citation>
    <scope>NUCLEOTIDE SEQUENCE</scope>
    <source>
        <strain evidence="2">YMF1.00683</strain>
    </source>
</reference>
<organism evidence="2 3">
    <name type="scientific">Purpureocillium lavendulum</name>
    <dbReference type="NCBI Taxonomy" id="1247861"/>
    <lineage>
        <taxon>Eukaryota</taxon>
        <taxon>Fungi</taxon>
        <taxon>Dikarya</taxon>
        <taxon>Ascomycota</taxon>
        <taxon>Pezizomycotina</taxon>
        <taxon>Sordariomycetes</taxon>
        <taxon>Hypocreomycetidae</taxon>
        <taxon>Hypocreales</taxon>
        <taxon>Ophiocordycipitaceae</taxon>
        <taxon>Purpureocillium</taxon>
    </lineage>
</organism>
<evidence type="ECO:0000256" key="1">
    <source>
        <dbReference type="SAM" id="MobiDB-lite"/>
    </source>
</evidence>
<dbReference type="AlphaFoldDB" id="A0AB34G5Q9"/>